<dbReference type="AlphaFoldDB" id="J7J384"/>
<dbReference type="HOGENOM" id="CLU_3381545_0_0_9"/>
<evidence type="ECO:0000313" key="2">
    <source>
        <dbReference type="Proteomes" id="UP000005262"/>
    </source>
</evidence>
<dbReference type="STRING" id="768704.Desmer_3917"/>
<reference evidence="2" key="2">
    <citation type="submission" date="2012-08" db="EMBL/GenBank/DDBJ databases">
        <title>Finished genome of Desulfosporosinus meridiei DSM 13257.</title>
        <authorList>
            <person name="Huntemann M."/>
            <person name="Wei C.-L."/>
            <person name="Han J."/>
            <person name="Detter J.C."/>
            <person name="Han C."/>
            <person name="Davenport K."/>
            <person name="Daligault H."/>
            <person name="Erkkila T."/>
            <person name="Gu W."/>
            <person name="Munk A.C.C."/>
            <person name="Teshima H."/>
            <person name="Xu Y."/>
            <person name="Chain P."/>
            <person name="Tapia R."/>
            <person name="Chen A."/>
            <person name="Krypides N."/>
            <person name="Mavromatis K."/>
            <person name="Markowitz V."/>
            <person name="Szeto E."/>
            <person name="Ivanova N."/>
            <person name="Mikhailova N."/>
            <person name="Ovchinnikova G."/>
            <person name="Pagani I."/>
            <person name="Pati A."/>
            <person name="Goodwin L."/>
            <person name="Peters L."/>
            <person name="Pitluck S."/>
            <person name="Woyke T."/>
            <person name="Pester M."/>
            <person name="Spring S."/>
            <person name="Ollivier B."/>
            <person name="Rattei T."/>
            <person name="Klenk H.-P."/>
            <person name="Wagner M."/>
            <person name="Loy A."/>
        </authorList>
    </citation>
    <scope>NUCLEOTIDE SEQUENCE [LARGE SCALE GENOMIC DNA]</scope>
    <source>
        <strain evidence="2">ATCC BAA-275 / DSM 13257 / NCIMB 13706 / S10</strain>
    </source>
</reference>
<evidence type="ECO:0000313" key="1">
    <source>
        <dbReference type="EMBL" id="AFQ45753.1"/>
    </source>
</evidence>
<dbReference type="Proteomes" id="UP000005262">
    <property type="component" value="Chromosome"/>
</dbReference>
<name>J7J384_DESMD</name>
<keyword evidence="2" id="KW-1185">Reference proteome</keyword>
<organism evidence="1 2">
    <name type="scientific">Desulfosporosinus meridiei (strain ATCC BAA-275 / DSM 13257 / KCTC 12902 / NCIMB 13706 / S10)</name>
    <dbReference type="NCBI Taxonomy" id="768704"/>
    <lineage>
        <taxon>Bacteria</taxon>
        <taxon>Bacillati</taxon>
        <taxon>Bacillota</taxon>
        <taxon>Clostridia</taxon>
        <taxon>Eubacteriales</taxon>
        <taxon>Desulfitobacteriaceae</taxon>
        <taxon>Desulfosporosinus</taxon>
    </lineage>
</organism>
<accession>J7J384</accession>
<protein>
    <submittedName>
        <fullName evidence="1">Uncharacterized protein</fullName>
    </submittedName>
</protein>
<gene>
    <name evidence="1" type="ordered locus">Desmer_3917</name>
</gene>
<reference evidence="1 2" key="1">
    <citation type="journal article" date="2012" name="J. Bacteriol.">
        <title>Complete genome sequences of Desulfosporosinus orientis DSM765T, Desulfosporosinus youngiae DSM17734T, Desulfosporosinus meridiei DSM13257T, and Desulfosporosinus acidiphilus DSM22704T.</title>
        <authorList>
            <person name="Pester M."/>
            <person name="Brambilla E."/>
            <person name="Alazard D."/>
            <person name="Rattei T."/>
            <person name="Weinmaier T."/>
            <person name="Han J."/>
            <person name="Lucas S."/>
            <person name="Lapidus A."/>
            <person name="Cheng J.F."/>
            <person name="Goodwin L."/>
            <person name="Pitluck S."/>
            <person name="Peters L."/>
            <person name="Ovchinnikova G."/>
            <person name="Teshima H."/>
            <person name="Detter J.C."/>
            <person name="Han C.S."/>
            <person name="Tapia R."/>
            <person name="Land M.L."/>
            <person name="Hauser L."/>
            <person name="Kyrpides N.C."/>
            <person name="Ivanova N.N."/>
            <person name="Pagani I."/>
            <person name="Huntmann M."/>
            <person name="Wei C.L."/>
            <person name="Davenport K.W."/>
            <person name="Daligault H."/>
            <person name="Chain P.S."/>
            <person name="Chen A."/>
            <person name="Mavromatis K."/>
            <person name="Markowitz V."/>
            <person name="Szeto E."/>
            <person name="Mikhailova N."/>
            <person name="Pati A."/>
            <person name="Wagner M."/>
            <person name="Woyke T."/>
            <person name="Ollivier B."/>
            <person name="Klenk H.P."/>
            <person name="Spring S."/>
            <person name="Loy A."/>
        </authorList>
    </citation>
    <scope>NUCLEOTIDE SEQUENCE [LARGE SCALE GENOMIC DNA]</scope>
    <source>
        <strain evidence="2">ATCC BAA-275 / DSM 13257 / NCIMB 13706 / S10</strain>
    </source>
</reference>
<dbReference type="KEGG" id="dmi:Desmer_3917"/>
<sequence>MTFAFEGMAARIPLDRYSKLIMKAFMMLLALSY</sequence>
<dbReference type="EMBL" id="CP003629">
    <property type="protein sequence ID" value="AFQ45753.1"/>
    <property type="molecule type" value="Genomic_DNA"/>
</dbReference>
<proteinExistence type="predicted"/>